<organism evidence="14 15">
    <name type="scientific">Enterococcus devriesei</name>
    <dbReference type="NCBI Taxonomy" id="319970"/>
    <lineage>
        <taxon>Bacteria</taxon>
        <taxon>Bacillati</taxon>
        <taxon>Bacillota</taxon>
        <taxon>Bacilli</taxon>
        <taxon>Lactobacillales</taxon>
        <taxon>Enterococcaceae</taxon>
        <taxon>Enterococcus</taxon>
    </lineage>
</organism>
<keyword evidence="10" id="KW-0233">DNA recombination</keyword>
<keyword evidence="4" id="KW-0540">Nuclease</keyword>
<keyword evidence="11" id="KW-0234">DNA repair</keyword>
<keyword evidence="5" id="KW-0479">Metal-binding</keyword>
<dbReference type="EMBL" id="JXKM01000025">
    <property type="protein sequence ID" value="OJG32700.1"/>
    <property type="molecule type" value="Genomic_DNA"/>
</dbReference>
<dbReference type="GO" id="GO:0005737">
    <property type="term" value="C:cytoplasm"/>
    <property type="evidence" value="ECO:0007669"/>
    <property type="project" value="UniProtKB-SubCell"/>
</dbReference>
<dbReference type="GO" id="GO:0016787">
    <property type="term" value="F:hydrolase activity"/>
    <property type="evidence" value="ECO:0007669"/>
    <property type="project" value="UniProtKB-KW"/>
</dbReference>
<keyword evidence="15" id="KW-1185">Reference proteome</keyword>
<dbReference type="GO" id="GO:0003676">
    <property type="term" value="F:nucleic acid binding"/>
    <property type="evidence" value="ECO:0007669"/>
    <property type="project" value="InterPro"/>
</dbReference>
<evidence type="ECO:0000256" key="11">
    <source>
        <dbReference type="ARBA" id="ARBA00023204"/>
    </source>
</evidence>
<accession>A0A1L8SKV6</accession>
<dbReference type="InterPro" id="IPR011335">
    <property type="entry name" value="Restrct_endonuc-II-like"/>
</dbReference>
<dbReference type="Pfam" id="PF03838">
    <property type="entry name" value="RecU"/>
    <property type="match status" value="1"/>
</dbReference>
<keyword evidence="3" id="KW-0963">Cytoplasm</keyword>
<evidence type="ECO:0000256" key="10">
    <source>
        <dbReference type="ARBA" id="ARBA00023172"/>
    </source>
</evidence>
<evidence type="ECO:0000256" key="5">
    <source>
        <dbReference type="ARBA" id="ARBA00022723"/>
    </source>
</evidence>
<dbReference type="GO" id="GO:0004519">
    <property type="term" value="F:endonuclease activity"/>
    <property type="evidence" value="ECO:0007669"/>
    <property type="project" value="UniProtKB-KW"/>
</dbReference>
<evidence type="ECO:0000256" key="6">
    <source>
        <dbReference type="ARBA" id="ARBA00022759"/>
    </source>
</evidence>
<dbReference type="GO" id="GO:0006281">
    <property type="term" value="P:DNA repair"/>
    <property type="evidence" value="ECO:0007669"/>
    <property type="project" value="UniProtKB-KW"/>
</dbReference>
<evidence type="ECO:0000313" key="14">
    <source>
        <dbReference type="EMBL" id="OJG32700.1"/>
    </source>
</evidence>
<dbReference type="AlphaFoldDB" id="A0A1L8SKV6"/>
<dbReference type="GO" id="GO:0006310">
    <property type="term" value="P:DNA recombination"/>
    <property type="evidence" value="ECO:0007669"/>
    <property type="project" value="UniProtKB-KW"/>
</dbReference>
<proteinExistence type="inferred from homology"/>
<dbReference type="Proteomes" id="UP000183700">
    <property type="component" value="Unassembled WGS sequence"/>
</dbReference>
<comment type="cofactor">
    <cofactor evidence="1">
        <name>Mg(2+)</name>
        <dbReference type="ChEBI" id="CHEBI:18420"/>
    </cofactor>
</comment>
<comment type="similarity">
    <text evidence="12">Belongs to the RecU family.</text>
</comment>
<dbReference type="GO" id="GO:0046872">
    <property type="term" value="F:metal ion binding"/>
    <property type="evidence" value="ECO:0007669"/>
    <property type="project" value="UniProtKB-KW"/>
</dbReference>
<keyword evidence="6" id="KW-0255">Endonuclease</keyword>
<reference evidence="14 15" key="1">
    <citation type="submission" date="2014-12" db="EMBL/GenBank/DDBJ databases">
        <title>Draft genome sequences of 29 type strains of Enterococci.</title>
        <authorList>
            <person name="Zhong Z."/>
            <person name="Sun Z."/>
            <person name="Liu W."/>
            <person name="Zhang W."/>
            <person name="Zhang H."/>
        </authorList>
    </citation>
    <scope>NUCLEOTIDE SEQUENCE [LARGE SCALE GENOMIC DNA]</scope>
    <source>
        <strain evidence="14 15">DSM 22802</strain>
    </source>
</reference>
<evidence type="ECO:0000256" key="8">
    <source>
        <dbReference type="ARBA" id="ARBA00022801"/>
    </source>
</evidence>
<dbReference type="InterPro" id="IPR004612">
    <property type="entry name" value="Resolv_RecU"/>
</dbReference>
<comment type="caution">
    <text evidence="14">The sequence shown here is derived from an EMBL/GenBank/DDBJ whole genome shotgun (WGS) entry which is preliminary data.</text>
</comment>
<comment type="subcellular location">
    <subcellularLocation>
        <location evidence="2">Cytoplasm</location>
    </subcellularLocation>
</comment>
<evidence type="ECO:0000256" key="9">
    <source>
        <dbReference type="ARBA" id="ARBA00022842"/>
    </source>
</evidence>
<name>A0A1L8SKV6_9ENTE</name>
<dbReference type="STRING" id="319970.RV00_GL001542"/>
<evidence type="ECO:0000256" key="2">
    <source>
        <dbReference type="ARBA" id="ARBA00004496"/>
    </source>
</evidence>
<dbReference type="SUPFAM" id="SSF52980">
    <property type="entry name" value="Restriction endonuclease-like"/>
    <property type="match status" value="1"/>
</dbReference>
<evidence type="ECO:0000256" key="13">
    <source>
        <dbReference type="ARBA" id="ARBA00029523"/>
    </source>
</evidence>
<evidence type="ECO:0000256" key="3">
    <source>
        <dbReference type="ARBA" id="ARBA00022490"/>
    </source>
</evidence>
<keyword evidence="8" id="KW-0378">Hydrolase</keyword>
<evidence type="ECO:0000256" key="7">
    <source>
        <dbReference type="ARBA" id="ARBA00022763"/>
    </source>
</evidence>
<dbReference type="InterPro" id="IPR011856">
    <property type="entry name" value="tRNA_endonuc-like_dom_sf"/>
</dbReference>
<keyword evidence="9" id="KW-0460">Magnesium</keyword>
<dbReference type="Gene3D" id="3.40.1350.10">
    <property type="match status" value="1"/>
</dbReference>
<sequence>MNQFYRAKGFGVVEKIPNGTKTIRQGGRQIIVRDSKTGCDFIGHLDGKPIAFDCKLTANKTNFPFGSGKVVTVKPHQKEFLKAFKETGGQSFLLIALENGRRSFLVDIDEYLISEKQLLADGRKSFPLVWLEAFEVDQVNGIVDYRKNIIEYMN</sequence>
<evidence type="ECO:0000256" key="1">
    <source>
        <dbReference type="ARBA" id="ARBA00001946"/>
    </source>
</evidence>
<evidence type="ECO:0000256" key="4">
    <source>
        <dbReference type="ARBA" id="ARBA00022722"/>
    </source>
</evidence>
<evidence type="ECO:0000313" key="15">
    <source>
        <dbReference type="Proteomes" id="UP000183700"/>
    </source>
</evidence>
<keyword evidence="7" id="KW-0227">DNA damage</keyword>
<evidence type="ECO:0000256" key="12">
    <source>
        <dbReference type="ARBA" id="ARBA00023447"/>
    </source>
</evidence>
<protein>
    <recommendedName>
        <fullName evidence="13">Holliday junction resolvase RecU</fullName>
    </recommendedName>
</protein>
<gene>
    <name evidence="14" type="ORF">RV00_GL001542</name>
</gene>